<dbReference type="InterPro" id="IPR038352">
    <property type="entry name" value="Imelysin_sf"/>
</dbReference>
<comment type="similarity">
    <text evidence="2">Belongs to the EfeM/EfeO family.</text>
</comment>
<dbReference type="Gene3D" id="1.20.1420.20">
    <property type="entry name" value="M75 peptidase, HXXE motif"/>
    <property type="match status" value="1"/>
</dbReference>
<organism evidence="7 8">
    <name type="scientific">Pseudonocardia hispaniensis</name>
    <dbReference type="NCBI Taxonomy" id="904933"/>
    <lineage>
        <taxon>Bacteria</taxon>
        <taxon>Bacillati</taxon>
        <taxon>Actinomycetota</taxon>
        <taxon>Actinomycetes</taxon>
        <taxon>Pseudonocardiales</taxon>
        <taxon>Pseudonocardiaceae</taxon>
        <taxon>Pseudonocardia</taxon>
    </lineage>
</organism>
<evidence type="ECO:0000256" key="2">
    <source>
        <dbReference type="ARBA" id="ARBA00005989"/>
    </source>
</evidence>
<gene>
    <name evidence="7" type="primary">efeO</name>
    <name evidence="7" type="ORF">ACFQE5_06385</name>
</gene>
<evidence type="ECO:0000313" key="7">
    <source>
        <dbReference type="EMBL" id="MFC5993838.1"/>
    </source>
</evidence>
<keyword evidence="8" id="KW-1185">Reference proteome</keyword>
<dbReference type="Pfam" id="PF09375">
    <property type="entry name" value="Peptidase_M75"/>
    <property type="match status" value="1"/>
</dbReference>
<dbReference type="PROSITE" id="PS51257">
    <property type="entry name" value="PROKAR_LIPOPROTEIN"/>
    <property type="match status" value="1"/>
</dbReference>
<evidence type="ECO:0000313" key="8">
    <source>
        <dbReference type="Proteomes" id="UP001596302"/>
    </source>
</evidence>
<dbReference type="Gene3D" id="2.60.40.420">
    <property type="entry name" value="Cupredoxins - blue copper proteins"/>
    <property type="match status" value="1"/>
</dbReference>
<proteinExistence type="inferred from homology"/>
<accession>A0ABW1IZB4</accession>
<reference evidence="8" key="1">
    <citation type="journal article" date="2019" name="Int. J. Syst. Evol. Microbiol.">
        <title>The Global Catalogue of Microorganisms (GCM) 10K type strain sequencing project: providing services to taxonomists for standard genome sequencing and annotation.</title>
        <authorList>
            <consortium name="The Broad Institute Genomics Platform"/>
            <consortium name="The Broad Institute Genome Sequencing Center for Infectious Disease"/>
            <person name="Wu L."/>
            <person name="Ma J."/>
        </authorList>
    </citation>
    <scope>NUCLEOTIDE SEQUENCE [LARGE SCALE GENOMIC DNA]</scope>
    <source>
        <strain evidence="8">CCM 8391</strain>
    </source>
</reference>
<dbReference type="Proteomes" id="UP001596302">
    <property type="component" value="Unassembled WGS sequence"/>
</dbReference>
<evidence type="ECO:0000256" key="3">
    <source>
        <dbReference type="ARBA" id="ARBA00022729"/>
    </source>
</evidence>
<dbReference type="CDD" id="cd14656">
    <property type="entry name" value="Imelysin-like_EfeO"/>
    <property type="match status" value="1"/>
</dbReference>
<dbReference type="Pfam" id="PF13473">
    <property type="entry name" value="Cupredoxin_1"/>
    <property type="match status" value="1"/>
</dbReference>
<evidence type="ECO:0000256" key="1">
    <source>
        <dbReference type="ARBA" id="ARBA00004418"/>
    </source>
</evidence>
<comment type="subcellular location">
    <subcellularLocation>
        <location evidence="1">Periplasm</location>
    </subcellularLocation>
</comment>
<dbReference type="InterPro" id="IPR018976">
    <property type="entry name" value="Imelysin-like"/>
</dbReference>
<dbReference type="InterPro" id="IPR053377">
    <property type="entry name" value="Iron_uptake_EfeM/EfeO"/>
</dbReference>
<comment type="caution">
    <text evidence="7">The sequence shown here is derived from an EMBL/GenBank/DDBJ whole genome shotgun (WGS) entry which is preliminary data.</text>
</comment>
<feature type="chain" id="PRO_5047304387" evidence="4">
    <location>
        <begin position="32"/>
        <end position="381"/>
    </location>
</feature>
<keyword evidence="3 4" id="KW-0732">Signal</keyword>
<protein>
    <submittedName>
        <fullName evidence="7">Iron uptake system protein EfeO</fullName>
    </submittedName>
</protein>
<dbReference type="EMBL" id="JBHSQW010000014">
    <property type="protein sequence ID" value="MFC5993838.1"/>
    <property type="molecule type" value="Genomic_DNA"/>
</dbReference>
<evidence type="ECO:0000259" key="5">
    <source>
        <dbReference type="Pfam" id="PF09375"/>
    </source>
</evidence>
<evidence type="ECO:0000256" key="4">
    <source>
        <dbReference type="SAM" id="SignalP"/>
    </source>
</evidence>
<evidence type="ECO:0000259" key="6">
    <source>
        <dbReference type="Pfam" id="PF13473"/>
    </source>
</evidence>
<dbReference type="PANTHER" id="PTHR39192:SF1">
    <property type="entry name" value="IRON UPTAKE SYSTEM COMPONENT EFEO"/>
    <property type="match status" value="1"/>
</dbReference>
<feature type="domain" description="Imelysin-like" evidence="5">
    <location>
        <begin position="146"/>
        <end position="374"/>
    </location>
</feature>
<dbReference type="InterPro" id="IPR028096">
    <property type="entry name" value="EfeO_Cupredoxin"/>
</dbReference>
<dbReference type="InterPro" id="IPR008972">
    <property type="entry name" value="Cupredoxin"/>
</dbReference>
<dbReference type="SUPFAM" id="SSF49503">
    <property type="entry name" value="Cupredoxins"/>
    <property type="match status" value="1"/>
</dbReference>
<dbReference type="PANTHER" id="PTHR39192">
    <property type="entry name" value="IRON UPTAKE SYSTEM COMPONENT EFEO"/>
    <property type="match status" value="1"/>
</dbReference>
<sequence>MSRSRIPAILLTAGAVGLLTGCAGTTGPAPADPAAVGPVTVTAHDTACDLSRTQAPAGTISFAITNSGSQATEFYLFGAGDRVIGEAANIGPGLTRSLTVEVPDGGAYTTACKPGMTGEGIRVPFTVTGSTARSTDTDARLAEATGSYHRYVTAQVEALVTKAGEFAAAVKVGDVESAKALFPVARTHWERIEPVAESFGDLDPRIDGREDDEREPGVRWTGYHRLEKDLWVTGLQPDSGTIADQLVADIHDLQTRVASVRLTPLQLANGAKELLDEVATGKITGEEDRYSHTDLWDFQANVEGSQAAIAALRPVLDAKDPQLGAALDQRLAAVEALLATHRSGDGFQPYTALAPEDVKRLSDALDALAEPVSQVAGVITA</sequence>
<dbReference type="InterPro" id="IPR050894">
    <property type="entry name" value="EfeM/EfeO_iron_uptake"/>
</dbReference>
<feature type="domain" description="EfeO-type cupredoxin-like" evidence="6">
    <location>
        <begin position="30"/>
        <end position="117"/>
    </location>
</feature>
<name>A0ABW1IZB4_9PSEU</name>
<dbReference type="NCBIfam" id="NF041757">
    <property type="entry name" value="EfeO"/>
    <property type="match status" value="1"/>
</dbReference>
<dbReference type="InterPro" id="IPR034981">
    <property type="entry name" value="Imelysin-like_EfeO/Algp7"/>
</dbReference>
<feature type="signal peptide" evidence="4">
    <location>
        <begin position="1"/>
        <end position="31"/>
    </location>
</feature>
<dbReference type="RefSeq" id="WP_379583843.1">
    <property type="nucleotide sequence ID" value="NZ_JBHSQW010000014.1"/>
</dbReference>